<accession>A0A8S4G3N6</accession>
<dbReference type="SUPFAM" id="SSF57850">
    <property type="entry name" value="RING/U-box"/>
    <property type="match status" value="1"/>
</dbReference>
<dbReference type="CDD" id="cd16697">
    <property type="entry name" value="RING-CH-C4HC3_NFXL1"/>
    <property type="match status" value="1"/>
</dbReference>
<gene>
    <name evidence="12" type="ORF">PLXY2_LOCUS12320</name>
</gene>
<dbReference type="EMBL" id="CAJHNJ030000072">
    <property type="protein sequence ID" value="CAG9134077.1"/>
    <property type="molecule type" value="Genomic_DNA"/>
</dbReference>
<evidence type="ECO:0000313" key="12">
    <source>
        <dbReference type="EMBL" id="CAG9134077.1"/>
    </source>
</evidence>
<comment type="caution">
    <text evidence="12">The sequence shown here is derived from an EMBL/GenBank/DDBJ whole genome shotgun (WGS) entry which is preliminary data.</text>
</comment>
<feature type="region of interest" description="Disordered" evidence="8">
    <location>
        <begin position="1"/>
        <end position="35"/>
    </location>
</feature>
<evidence type="ECO:0000313" key="13">
    <source>
        <dbReference type="Proteomes" id="UP000653454"/>
    </source>
</evidence>
<dbReference type="InterPro" id="IPR000967">
    <property type="entry name" value="Znf_NFX1"/>
</dbReference>
<keyword evidence="2" id="KW-0479">Metal-binding</keyword>
<dbReference type="AlphaFoldDB" id="A0A8S4G3N6"/>
<keyword evidence="5" id="KW-0862">Zinc</keyword>
<evidence type="ECO:0000256" key="8">
    <source>
        <dbReference type="SAM" id="MobiDB-lite"/>
    </source>
</evidence>
<dbReference type="InterPro" id="IPR019786">
    <property type="entry name" value="Zinc_finger_PHD-type_CS"/>
</dbReference>
<feature type="coiled-coil region" evidence="7">
    <location>
        <begin position="740"/>
        <end position="774"/>
    </location>
</feature>
<evidence type="ECO:0000256" key="5">
    <source>
        <dbReference type="ARBA" id="ARBA00022833"/>
    </source>
</evidence>
<feature type="transmembrane region" description="Helical" evidence="9">
    <location>
        <begin position="800"/>
        <end position="820"/>
    </location>
</feature>
<evidence type="ECO:0000256" key="6">
    <source>
        <dbReference type="PROSITE-ProRule" id="PRU00175"/>
    </source>
</evidence>
<evidence type="ECO:0000256" key="9">
    <source>
        <dbReference type="SAM" id="Phobius"/>
    </source>
</evidence>
<dbReference type="PROSITE" id="PS50089">
    <property type="entry name" value="ZF_RING_2"/>
    <property type="match status" value="1"/>
</dbReference>
<dbReference type="PROSITE" id="PS50016">
    <property type="entry name" value="ZF_PHD_2"/>
    <property type="match status" value="1"/>
</dbReference>
<protein>
    <submittedName>
        <fullName evidence="12">(diamondback moth) hypothetical protein</fullName>
    </submittedName>
</protein>
<comment type="similarity">
    <text evidence="1">Belongs to the NFX1 family.</text>
</comment>
<dbReference type="CDD" id="cd06008">
    <property type="entry name" value="NF-X1-zinc-finger"/>
    <property type="match status" value="5"/>
</dbReference>
<dbReference type="GO" id="GO:0005634">
    <property type="term" value="C:nucleus"/>
    <property type="evidence" value="ECO:0007669"/>
    <property type="project" value="InterPro"/>
</dbReference>
<keyword evidence="7" id="KW-0175">Coiled coil</keyword>
<dbReference type="PANTHER" id="PTHR12360">
    <property type="entry name" value="NUCLEAR TRANSCRIPTION FACTOR, X-BOX BINDING 1 NFX1"/>
    <property type="match status" value="1"/>
</dbReference>
<dbReference type="InterPro" id="IPR034078">
    <property type="entry name" value="NFX1_fam"/>
</dbReference>
<dbReference type="GO" id="GO:0008270">
    <property type="term" value="F:zinc ion binding"/>
    <property type="evidence" value="ECO:0007669"/>
    <property type="project" value="UniProtKB-KW"/>
</dbReference>
<dbReference type="PANTHER" id="PTHR12360:SF1">
    <property type="entry name" value="NF-X1-TYPE ZINC FINGER PROTEIN NFXL1"/>
    <property type="match status" value="1"/>
</dbReference>
<sequence>MSRKYRDAAAKLQQNVQKHLQGMKEVSSSDDEDPYESSVLEGVLQSYQSRGGDAHMLQRTKNLLEESLSGRAVTCLICIGSIKRLDAIWTCGHCYSYFHLSCIQKWSNDSISLRSEENHGPIAVVKPKKIEWCCPKCRNSYSKDEIPRNYYCFCGKARDPPCHPWLIPHSCGEICQKRLSDGDNCKHKCLLLCHPGPCPPCPQMVNGVCYCEKEHKKVRCSSSKWSCGSPCKRLLSCKSHKCENTCHVGNCPPCTYTSVQSCQCGAEKVKRPCNDPKWRCLKPCNKPFSCGYHKCEEICHSSDCGLCPNSGMRSCPCGANQRYVECPDVMETCLETCGKIHEDCGHSCPEKCHKGSCPPCLVLVEKKCHCGTHVKSLPCSKDFRCDTKCRGSRDCGKHACAKKCCNGNCPPCEKVCDKPLQCGRHKCSTVCHRGPCYPCPRESKVTCRCKETSITVPCGRERHTKPPRCSLPCKIKYKCGHTTENVHQCHFGDCPPCKAICDKLYDCNHKCVATCHEYVAVTFKQIEKPATPWEVQQPKTKIMTLDCPPCETNVPMSCFGGHETVFQKCHVAARYPCGRECGRELPCKKHMCSLPCHLFVHEKSYPNVPFTCEPCDRECLVPRPEKCVHKCPRSSCHPGDCPPCVVAKRLPCHCGLNELYMKCNEFIVASEEQLSCKQQCPRNMACGHRCRNSCHPGACQGQVCTKKTKAYCSCGNLRKELPCNVARDGKKVDCDESCKAKQLAAMLEKENEEKRRKEQEEEKNRRELAEYEWKLSGKKRKHKERRVVENADDRSLLQKFWIPVTAVTVLVSAALYYVILVE</sequence>
<evidence type="ECO:0000256" key="4">
    <source>
        <dbReference type="ARBA" id="ARBA00022771"/>
    </source>
</evidence>
<reference evidence="12" key="1">
    <citation type="submission" date="2020-11" db="EMBL/GenBank/DDBJ databases">
        <authorList>
            <person name="Whiteford S."/>
        </authorList>
    </citation>
    <scope>NUCLEOTIDE SEQUENCE</scope>
</reference>
<evidence type="ECO:0000259" key="10">
    <source>
        <dbReference type="PROSITE" id="PS50016"/>
    </source>
</evidence>
<organism evidence="12 13">
    <name type="scientific">Plutella xylostella</name>
    <name type="common">Diamondback moth</name>
    <name type="synonym">Plutella maculipennis</name>
    <dbReference type="NCBI Taxonomy" id="51655"/>
    <lineage>
        <taxon>Eukaryota</taxon>
        <taxon>Metazoa</taxon>
        <taxon>Ecdysozoa</taxon>
        <taxon>Arthropoda</taxon>
        <taxon>Hexapoda</taxon>
        <taxon>Insecta</taxon>
        <taxon>Pterygota</taxon>
        <taxon>Neoptera</taxon>
        <taxon>Endopterygota</taxon>
        <taxon>Lepidoptera</taxon>
        <taxon>Glossata</taxon>
        <taxon>Ditrysia</taxon>
        <taxon>Yponomeutoidea</taxon>
        <taxon>Plutellidae</taxon>
        <taxon>Plutella</taxon>
    </lineage>
</organism>
<proteinExistence type="inferred from homology"/>
<dbReference type="GO" id="GO:0000977">
    <property type="term" value="F:RNA polymerase II transcription regulatory region sequence-specific DNA binding"/>
    <property type="evidence" value="ECO:0007669"/>
    <property type="project" value="TreeGrafter"/>
</dbReference>
<dbReference type="PROSITE" id="PS01359">
    <property type="entry name" value="ZF_PHD_1"/>
    <property type="match status" value="1"/>
</dbReference>
<dbReference type="Pfam" id="PF01422">
    <property type="entry name" value="zf-NF-X1"/>
    <property type="match status" value="9"/>
</dbReference>
<feature type="domain" description="RING-type" evidence="11">
    <location>
        <begin position="75"/>
        <end position="138"/>
    </location>
</feature>
<keyword evidence="9" id="KW-0472">Membrane</keyword>
<keyword evidence="9" id="KW-0812">Transmembrane</keyword>
<keyword evidence="13" id="KW-1185">Reference proteome</keyword>
<keyword evidence="4 6" id="KW-0863">Zinc-finger</keyword>
<evidence type="ECO:0000256" key="7">
    <source>
        <dbReference type="SAM" id="Coils"/>
    </source>
</evidence>
<keyword evidence="3" id="KW-0677">Repeat</keyword>
<dbReference type="GO" id="GO:0000981">
    <property type="term" value="F:DNA-binding transcription factor activity, RNA polymerase II-specific"/>
    <property type="evidence" value="ECO:0007669"/>
    <property type="project" value="TreeGrafter"/>
</dbReference>
<evidence type="ECO:0000256" key="3">
    <source>
        <dbReference type="ARBA" id="ARBA00022737"/>
    </source>
</evidence>
<evidence type="ECO:0000256" key="2">
    <source>
        <dbReference type="ARBA" id="ARBA00022723"/>
    </source>
</evidence>
<evidence type="ECO:0000259" key="11">
    <source>
        <dbReference type="PROSITE" id="PS50089"/>
    </source>
</evidence>
<dbReference type="Proteomes" id="UP000653454">
    <property type="component" value="Unassembled WGS sequence"/>
</dbReference>
<dbReference type="SMART" id="SM00438">
    <property type="entry name" value="ZnF_NFX"/>
    <property type="match status" value="11"/>
</dbReference>
<dbReference type="InterPro" id="IPR001841">
    <property type="entry name" value="Znf_RING"/>
</dbReference>
<name>A0A8S4G3N6_PLUXY</name>
<keyword evidence="9" id="KW-1133">Transmembrane helix</keyword>
<dbReference type="InterPro" id="IPR019787">
    <property type="entry name" value="Znf_PHD-finger"/>
</dbReference>
<evidence type="ECO:0000256" key="1">
    <source>
        <dbReference type="ARBA" id="ARBA00007269"/>
    </source>
</evidence>
<feature type="domain" description="PHD-type" evidence="10">
    <location>
        <begin position="72"/>
        <end position="140"/>
    </location>
</feature>